<dbReference type="RefSeq" id="WP_109611817.1">
    <property type="nucleotide sequence ID" value="NZ_QGGG01000002.1"/>
</dbReference>
<evidence type="ECO:0000313" key="2">
    <source>
        <dbReference type="EMBL" id="PWJ85875.1"/>
    </source>
</evidence>
<dbReference type="STRING" id="1192868.GCA_000304395_03851"/>
<protein>
    <submittedName>
        <fullName evidence="2">Hemin uptake protein hemP</fullName>
    </submittedName>
</protein>
<dbReference type="AlphaFoldDB" id="A0A316C7Y1"/>
<dbReference type="EMBL" id="QGGG01000002">
    <property type="protein sequence ID" value="PWJ85875.1"/>
    <property type="molecule type" value="Genomic_DNA"/>
</dbReference>
<comment type="caution">
    <text evidence="2">The sequence shown here is derived from an EMBL/GenBank/DDBJ whole genome shotgun (WGS) entry which is preliminary data.</text>
</comment>
<feature type="compositionally biased region" description="Basic and acidic residues" evidence="1">
    <location>
        <begin position="1"/>
        <end position="10"/>
    </location>
</feature>
<accession>A0A316C7Y1</accession>
<dbReference type="Proteomes" id="UP000245396">
    <property type="component" value="Unassembled WGS sequence"/>
</dbReference>
<evidence type="ECO:0000256" key="1">
    <source>
        <dbReference type="SAM" id="MobiDB-lite"/>
    </source>
</evidence>
<dbReference type="Gene3D" id="2.10.70.10">
    <property type="entry name" value="Complement Module, domain 1"/>
    <property type="match status" value="1"/>
</dbReference>
<dbReference type="Pfam" id="PF10636">
    <property type="entry name" value="hemP"/>
    <property type="match status" value="1"/>
</dbReference>
<name>A0A316C7Y1_PSESE</name>
<feature type="region of interest" description="Disordered" evidence="1">
    <location>
        <begin position="1"/>
        <end position="20"/>
    </location>
</feature>
<sequence length="69" mass="7784">MNSHNHDAFHHRSNRNAVEAATQPEHTLLSLRTVSSAALFGSEHEIGIDHRGSLYRLKITRQGKLILNK</sequence>
<organism evidence="2 3">
    <name type="scientific">Pseudaminobacter salicylatoxidans</name>
    <dbReference type="NCBI Taxonomy" id="93369"/>
    <lineage>
        <taxon>Bacteria</taxon>
        <taxon>Pseudomonadati</taxon>
        <taxon>Pseudomonadota</taxon>
        <taxon>Alphaproteobacteria</taxon>
        <taxon>Hyphomicrobiales</taxon>
        <taxon>Phyllobacteriaceae</taxon>
        <taxon>Pseudaminobacter</taxon>
    </lineage>
</organism>
<keyword evidence="3" id="KW-1185">Reference proteome</keyword>
<reference evidence="2 3" key="1">
    <citation type="submission" date="2018-05" db="EMBL/GenBank/DDBJ databases">
        <title>Genomic Encyclopedia of Type Strains, Phase IV (KMG-IV): sequencing the most valuable type-strain genomes for metagenomic binning, comparative biology and taxonomic classification.</title>
        <authorList>
            <person name="Goeker M."/>
        </authorList>
    </citation>
    <scope>NUCLEOTIDE SEQUENCE [LARGE SCALE GENOMIC DNA]</scope>
    <source>
        <strain evidence="2 3">DSM 6986</strain>
    </source>
</reference>
<evidence type="ECO:0000313" key="3">
    <source>
        <dbReference type="Proteomes" id="UP000245396"/>
    </source>
</evidence>
<gene>
    <name evidence="2" type="ORF">C7441_102323</name>
</gene>
<dbReference type="OrthoDB" id="7870498at2"/>
<proteinExistence type="predicted"/>
<dbReference type="InterPro" id="IPR019600">
    <property type="entry name" value="Hemin_uptake_protein_HemP"/>
</dbReference>